<dbReference type="Pfam" id="PF22936">
    <property type="entry name" value="Pol_BBD"/>
    <property type="match status" value="1"/>
</dbReference>
<proteinExistence type="predicted"/>
<keyword evidence="4" id="KW-0863">Zinc-finger</keyword>
<feature type="compositionally biased region" description="Polar residues" evidence="6">
    <location>
        <begin position="1656"/>
        <end position="1668"/>
    </location>
</feature>
<reference evidence="9" key="2">
    <citation type="submission" date="2022-01" db="EMBL/GenBank/DDBJ databases">
        <authorList>
            <person name="Yamashiro T."/>
            <person name="Shiraishi A."/>
            <person name="Satake H."/>
            <person name="Nakayama K."/>
        </authorList>
    </citation>
    <scope>NUCLEOTIDE SEQUENCE</scope>
</reference>
<keyword evidence="4" id="KW-0862">Zinc</keyword>
<dbReference type="SUPFAM" id="SSF53098">
    <property type="entry name" value="Ribonuclease H-like"/>
    <property type="match status" value="1"/>
</dbReference>
<evidence type="ECO:0000259" key="8">
    <source>
        <dbReference type="PROSITE" id="PS50994"/>
    </source>
</evidence>
<dbReference type="Gene3D" id="4.10.60.10">
    <property type="entry name" value="Zinc finger, CCHC-type"/>
    <property type="match status" value="1"/>
</dbReference>
<feature type="region of interest" description="Disordered" evidence="6">
    <location>
        <begin position="187"/>
        <end position="217"/>
    </location>
</feature>
<evidence type="ECO:0000256" key="6">
    <source>
        <dbReference type="SAM" id="MobiDB-lite"/>
    </source>
</evidence>
<dbReference type="InterPro" id="IPR012337">
    <property type="entry name" value="RNaseH-like_sf"/>
</dbReference>
<dbReference type="InterPro" id="IPR025724">
    <property type="entry name" value="GAG-pre-integrase_dom"/>
</dbReference>
<dbReference type="PROSITE" id="PS50158">
    <property type="entry name" value="ZF_CCHC"/>
    <property type="match status" value="1"/>
</dbReference>
<dbReference type="InterPro" id="IPR013103">
    <property type="entry name" value="RVT_2"/>
</dbReference>
<feature type="region of interest" description="Disordered" evidence="6">
    <location>
        <begin position="1653"/>
        <end position="1691"/>
    </location>
</feature>
<dbReference type="SUPFAM" id="SSF57756">
    <property type="entry name" value="Retrovirus zinc finger-like domains"/>
    <property type="match status" value="1"/>
</dbReference>
<feature type="compositionally biased region" description="Low complexity" evidence="6">
    <location>
        <begin position="189"/>
        <end position="207"/>
    </location>
</feature>
<feature type="compositionally biased region" description="Low complexity" evidence="6">
    <location>
        <begin position="870"/>
        <end position="879"/>
    </location>
</feature>
<dbReference type="InterPro" id="IPR039537">
    <property type="entry name" value="Retrotran_Ty1/copia-like"/>
</dbReference>
<evidence type="ECO:0000256" key="3">
    <source>
        <dbReference type="ARBA" id="ARBA00022801"/>
    </source>
</evidence>
<feature type="compositionally biased region" description="Polar residues" evidence="6">
    <location>
        <begin position="1435"/>
        <end position="1444"/>
    </location>
</feature>
<evidence type="ECO:0000256" key="5">
    <source>
        <dbReference type="SAM" id="Coils"/>
    </source>
</evidence>
<dbReference type="Pfam" id="PF00665">
    <property type="entry name" value="rve"/>
    <property type="match status" value="1"/>
</dbReference>
<dbReference type="CDD" id="cd09272">
    <property type="entry name" value="RNase_HI_RT_Ty1"/>
    <property type="match status" value="1"/>
</dbReference>
<dbReference type="Pfam" id="PF14223">
    <property type="entry name" value="Retrotran_gag_2"/>
    <property type="match status" value="1"/>
</dbReference>
<evidence type="ECO:0000256" key="2">
    <source>
        <dbReference type="ARBA" id="ARBA00022723"/>
    </source>
</evidence>
<evidence type="ECO:0000313" key="9">
    <source>
        <dbReference type="EMBL" id="GJT89664.1"/>
    </source>
</evidence>
<gene>
    <name evidence="9" type="ORF">Tco_1078509</name>
</gene>
<keyword evidence="5" id="KW-0175">Coiled coil</keyword>
<dbReference type="InterPro" id="IPR036397">
    <property type="entry name" value="RNaseH_sf"/>
</dbReference>
<sequence>MEAASSPMVAAVKLPEVIVNGDSPPPKRTVNGVEQMYPPTTAEEKLARKNELKARGTLLMALPNEHQLKFNTYKCAKTLMEAIEKRFGGNKESKKTQKTLLKQQYENFNRSSSEGLYQTYDKLQKLISHLEILCETISQEDINLKFLRSLPLEWKTHTLIWRNKPDLDTLSMDDLYKNLKIYETEVKGSSSSNQNSQNVAFVSSNNSGSSNQAYGSNSANTNSMSDVVIYSFFVNQSNSPQLNDDDLQHIDADDLEEMDLKLQMDMLTKKARRFINKTGRKFNANGSKTIWFNKSKVECYNCYKKGHFTRECRAPRENRNRESVRRNVTVETTETKALVLQAQILRANNTVKGNITTTGPKAAVSDNKGNITTAGPKAVVSDNKGNITTVGPKAVVSDNKGNITTVGPKAVVSDNKGNITSVGPKAVEKGVIDSGCSRHMTGNKSYLSDYEEINGGFVAFGGDPKGGKISGKGKISTDTECVVLSPKFKLLDENYVLLRVPRKDNMYSVDLKNIVPSGGLTCLFAKATLDESNLWHRRLGHINFKTMNKLVKGNLVRGLPSKIFENNHICVACQKGKQHKASCKTKIVSSINQPLQMLHMDLFGPIFVKSPMKKMYCLVVTDDYSRFSWVFFLATKNETSEILKTFITGIENPIDLKVKVIRCNNETEFKNKVMNQFCKIKGIKREFSAPKTPQQNRVAKRKNRTLIKAARTMIADSKLPTTFWSEAVNTACYVQNKVLVINPHNKIPYELFLGRKLALSFMRPFGCPVTILNTIDHLVVVGNQSNGSAGKKACDDAGKARMEIIPGKDYILLPFLTQDPSFSSSLKDSPGAGFKPSGEEEKKDAKDLENEDSEVPNTEEPRVNQEQDANVNSTNNINTVSPTVNVVDIENNVADENIVYGCDDDPNMPNLEEIVYSDDDEGVDAKVYRKKKDERGIVIRNKARLVAQGYTQEEGIDYDEVFALVARIEAIRLFLAYASFKDFVVYQMDIKSAFLYSKINFQVTQKDDGIFISQDKYVDEILKKFGFLTVKTASTPMETSKPLLKDAEAEDVDRIFRYLKGQPKLGIWYTKDSPFDLEAYTDSDYAGVSLARKSTIGGCQFLRRRLISWQCKKQNIVANSTTEVEYIFIDNESTICIVKNPVFHSKTKHIEIRHHFIRDSYEKRLIQVIKIHTDHNVADLLTKAFDVSRFQYLIANETVIKEWEDRMERAATTASSLEAEQDSGSGPKCQDTILGGVEAQIRFEAASKQSNDLPLLRATTKVQTDNEEVQIQALVDGKKVIATETSVRRALHLKDAKGTDCLPTATIFAELERMGSTMASAIICLATNQIFNFSKYIFDNMVKNLEGGVKFLMYPRFVQVFLDKQVKDMSKHKEIYVTPSHTKKIFANMKREGKGFSGRITPLFQTMMVQAPEEVGEGGPTEPITDEATNEEHVSTPSYDPSQSGEDRMQLNELMDLCAKLSDRVLALENTNTSQAAEIATLKERVKKLEKKRRSRTYKPRRLYKVGLSRRIESSDDASLGAQEDASKQGRKIADLDADTEVTLIDETQGRNDEDLMFDTGVLNGDEVFQEPIVNTDTTTKSSIPVSVADPVTTAGEVVTTASVEIPEELTLAQTLIEIKSAKPKAVTTAATTVTPASSRPKAKGIVFHDQEEQAPASTPIVSPSQLPQAKDKGKAKMVEPEKPLKKKDQIAIDEEVARNLEAQLQAELEEEERLSRQKEEEANIALIES</sequence>
<keyword evidence="2" id="KW-0479">Metal-binding</keyword>
<feature type="compositionally biased region" description="Polar residues" evidence="6">
    <location>
        <begin position="208"/>
        <end position="217"/>
    </location>
</feature>
<dbReference type="PANTHER" id="PTHR42648:SF32">
    <property type="entry name" value="RIBONUCLEASE H-LIKE DOMAIN, GAG-PRE-INTEGRASE DOMAIN PROTEIN-RELATED"/>
    <property type="match status" value="1"/>
</dbReference>
<keyword evidence="3" id="KW-0378">Hydrolase</keyword>
<dbReference type="PANTHER" id="PTHR42648">
    <property type="entry name" value="TRANSPOSASE, PUTATIVE-RELATED"/>
    <property type="match status" value="1"/>
</dbReference>
<evidence type="ECO:0000256" key="4">
    <source>
        <dbReference type="PROSITE-ProRule" id="PRU00047"/>
    </source>
</evidence>
<keyword evidence="1" id="KW-0645">Protease</keyword>
<feature type="domain" description="Integrase catalytic" evidence="8">
    <location>
        <begin position="590"/>
        <end position="756"/>
    </location>
</feature>
<keyword evidence="10" id="KW-1185">Reference proteome</keyword>
<dbReference type="InterPro" id="IPR001584">
    <property type="entry name" value="Integrase_cat-core"/>
</dbReference>
<evidence type="ECO:0000313" key="10">
    <source>
        <dbReference type="Proteomes" id="UP001151760"/>
    </source>
</evidence>
<feature type="domain" description="CCHC-type" evidence="7">
    <location>
        <begin position="299"/>
        <end position="313"/>
    </location>
</feature>
<dbReference type="EMBL" id="BQNB010019847">
    <property type="protein sequence ID" value="GJT89664.1"/>
    <property type="molecule type" value="Genomic_DNA"/>
</dbReference>
<evidence type="ECO:0000259" key="7">
    <source>
        <dbReference type="PROSITE" id="PS50158"/>
    </source>
</evidence>
<name>A0ABQ5HPC9_9ASTR</name>
<dbReference type="InterPro" id="IPR054722">
    <property type="entry name" value="PolX-like_BBD"/>
</dbReference>
<dbReference type="Proteomes" id="UP001151760">
    <property type="component" value="Unassembled WGS sequence"/>
</dbReference>
<feature type="region of interest" description="Disordered" evidence="6">
    <location>
        <begin position="1711"/>
        <end position="1730"/>
    </location>
</feature>
<dbReference type="Gene3D" id="3.30.420.10">
    <property type="entry name" value="Ribonuclease H-like superfamily/Ribonuclease H"/>
    <property type="match status" value="1"/>
</dbReference>
<dbReference type="InterPro" id="IPR036875">
    <property type="entry name" value="Znf_CCHC_sf"/>
</dbReference>
<dbReference type="PROSITE" id="PS50994">
    <property type="entry name" value="INTEGRASE"/>
    <property type="match status" value="1"/>
</dbReference>
<dbReference type="InterPro" id="IPR001878">
    <property type="entry name" value="Znf_CCHC"/>
</dbReference>
<organism evidence="9 10">
    <name type="scientific">Tanacetum coccineum</name>
    <dbReference type="NCBI Taxonomy" id="301880"/>
    <lineage>
        <taxon>Eukaryota</taxon>
        <taxon>Viridiplantae</taxon>
        <taxon>Streptophyta</taxon>
        <taxon>Embryophyta</taxon>
        <taxon>Tracheophyta</taxon>
        <taxon>Spermatophyta</taxon>
        <taxon>Magnoliopsida</taxon>
        <taxon>eudicotyledons</taxon>
        <taxon>Gunneridae</taxon>
        <taxon>Pentapetalae</taxon>
        <taxon>asterids</taxon>
        <taxon>campanulids</taxon>
        <taxon>Asterales</taxon>
        <taxon>Asteraceae</taxon>
        <taxon>Asteroideae</taxon>
        <taxon>Anthemideae</taxon>
        <taxon>Anthemidinae</taxon>
        <taxon>Tanacetum</taxon>
    </lineage>
</organism>
<comment type="caution">
    <text evidence="9">The sequence shown here is derived from an EMBL/GenBank/DDBJ whole genome shotgun (WGS) entry which is preliminary data.</text>
</comment>
<reference evidence="9" key="1">
    <citation type="journal article" date="2022" name="Int. J. Mol. Sci.">
        <title>Draft Genome of Tanacetum Coccineum: Genomic Comparison of Closely Related Tanacetum-Family Plants.</title>
        <authorList>
            <person name="Yamashiro T."/>
            <person name="Shiraishi A."/>
            <person name="Nakayama K."/>
            <person name="Satake H."/>
        </authorList>
    </citation>
    <scope>NUCLEOTIDE SEQUENCE</scope>
</reference>
<feature type="region of interest" description="Disordered" evidence="6">
    <location>
        <begin position="823"/>
        <end position="879"/>
    </location>
</feature>
<feature type="compositionally biased region" description="Basic and acidic residues" evidence="6">
    <location>
        <begin position="1670"/>
        <end position="1691"/>
    </location>
</feature>
<protein>
    <submittedName>
        <fullName evidence="9">Ribonuclease H-like domain-containing protein</fullName>
    </submittedName>
</protein>
<feature type="compositionally biased region" description="Basic and acidic residues" evidence="6">
    <location>
        <begin position="837"/>
        <end position="848"/>
    </location>
</feature>
<dbReference type="Pfam" id="PF07727">
    <property type="entry name" value="RVT_2"/>
    <property type="match status" value="1"/>
</dbReference>
<accession>A0ABQ5HPC9</accession>
<dbReference type="Pfam" id="PF13976">
    <property type="entry name" value="gag_pre-integrs"/>
    <property type="match status" value="1"/>
</dbReference>
<feature type="coiled-coil region" evidence="5">
    <location>
        <begin position="1451"/>
        <end position="1492"/>
    </location>
</feature>
<feature type="region of interest" description="Disordered" evidence="6">
    <location>
        <begin position="1414"/>
        <end position="1446"/>
    </location>
</feature>
<evidence type="ECO:0000256" key="1">
    <source>
        <dbReference type="ARBA" id="ARBA00022670"/>
    </source>
</evidence>